<organism evidence="16 17">
    <name type="scientific">Oxynema aestuarii AP17</name>
    <dbReference type="NCBI Taxonomy" id="2064643"/>
    <lineage>
        <taxon>Bacteria</taxon>
        <taxon>Bacillati</taxon>
        <taxon>Cyanobacteriota</taxon>
        <taxon>Cyanophyceae</taxon>
        <taxon>Oscillatoriophycideae</taxon>
        <taxon>Oscillatoriales</taxon>
        <taxon>Oscillatoriaceae</taxon>
        <taxon>Oxynema</taxon>
        <taxon>Oxynema aestuarii</taxon>
    </lineage>
</organism>
<dbReference type="PROSITE" id="PS00211">
    <property type="entry name" value="ABC_TRANSPORTER_1"/>
    <property type="match status" value="1"/>
</dbReference>
<dbReference type="InterPro" id="IPR017871">
    <property type="entry name" value="ABC_transporter-like_CS"/>
</dbReference>
<dbReference type="Pfam" id="PF00027">
    <property type="entry name" value="cNMP_binding"/>
    <property type="match status" value="1"/>
</dbReference>
<keyword evidence="4 11" id="KW-0812">Transmembrane</keyword>
<dbReference type="GO" id="GO:0005524">
    <property type="term" value="F:ATP binding"/>
    <property type="evidence" value="ECO:0007669"/>
    <property type="project" value="UniProtKB-KW"/>
</dbReference>
<evidence type="ECO:0000256" key="3">
    <source>
        <dbReference type="ARBA" id="ARBA00022475"/>
    </source>
</evidence>
<dbReference type="PROSITE" id="PS50929">
    <property type="entry name" value="ABC_TM1F"/>
    <property type="match status" value="1"/>
</dbReference>
<dbReference type="GO" id="GO:0015421">
    <property type="term" value="F:ABC-type oligopeptide transporter activity"/>
    <property type="evidence" value="ECO:0007669"/>
    <property type="project" value="TreeGrafter"/>
</dbReference>
<dbReference type="InterPro" id="IPR000595">
    <property type="entry name" value="cNMP-bd_dom"/>
</dbReference>
<keyword evidence="8 16" id="KW-0067">ATP-binding</keyword>
<dbReference type="InterPro" id="IPR018490">
    <property type="entry name" value="cNMP-bd_dom_sf"/>
</dbReference>
<dbReference type="Gene3D" id="3.90.70.10">
    <property type="entry name" value="Cysteine proteinases"/>
    <property type="match status" value="1"/>
</dbReference>
<gene>
    <name evidence="16" type="ORF">HCG48_20410</name>
</gene>
<dbReference type="GO" id="GO:0006508">
    <property type="term" value="P:proteolysis"/>
    <property type="evidence" value="ECO:0007669"/>
    <property type="project" value="InterPro"/>
</dbReference>
<dbReference type="InterPro" id="IPR003439">
    <property type="entry name" value="ABC_transporter-like_ATP-bd"/>
</dbReference>
<dbReference type="AlphaFoldDB" id="A0A6H1U3Q8"/>
<dbReference type="InterPro" id="IPR036640">
    <property type="entry name" value="ABC1_TM_sf"/>
</dbReference>
<evidence type="ECO:0000259" key="12">
    <source>
        <dbReference type="PROSITE" id="PS50042"/>
    </source>
</evidence>
<feature type="transmembrane region" description="Helical" evidence="11">
    <location>
        <begin position="488"/>
        <end position="508"/>
    </location>
</feature>
<evidence type="ECO:0000256" key="9">
    <source>
        <dbReference type="ARBA" id="ARBA00022989"/>
    </source>
</evidence>
<name>A0A6H1U3Q8_9CYAN</name>
<evidence type="ECO:0000256" key="11">
    <source>
        <dbReference type="SAM" id="Phobius"/>
    </source>
</evidence>
<evidence type="ECO:0000256" key="1">
    <source>
        <dbReference type="ARBA" id="ARBA00004651"/>
    </source>
</evidence>
<dbReference type="InterPro" id="IPR003593">
    <property type="entry name" value="AAA+_ATPase"/>
</dbReference>
<dbReference type="CDD" id="cd18568">
    <property type="entry name" value="ABC_6TM_HetC_like"/>
    <property type="match status" value="1"/>
</dbReference>
<dbReference type="EMBL" id="CP051167">
    <property type="protein sequence ID" value="QIZ72663.1"/>
    <property type="molecule type" value="Genomic_DNA"/>
</dbReference>
<dbReference type="SUPFAM" id="SSF51206">
    <property type="entry name" value="cAMP-binding domain-like"/>
    <property type="match status" value="1"/>
</dbReference>
<feature type="domain" description="ABC transporter" evidence="13">
    <location>
        <begin position="767"/>
        <end position="1003"/>
    </location>
</feature>
<dbReference type="Pfam" id="PF03412">
    <property type="entry name" value="Peptidase_C39"/>
    <property type="match status" value="1"/>
</dbReference>
<evidence type="ECO:0000256" key="10">
    <source>
        <dbReference type="ARBA" id="ARBA00023136"/>
    </source>
</evidence>
<keyword evidence="10 11" id="KW-0472">Membrane</keyword>
<dbReference type="Gene3D" id="1.20.1560.10">
    <property type="entry name" value="ABC transporter type 1, transmembrane domain"/>
    <property type="match status" value="1"/>
</dbReference>
<feature type="transmembrane region" description="Helical" evidence="11">
    <location>
        <begin position="588"/>
        <end position="608"/>
    </location>
</feature>
<feature type="domain" description="Cyclic nucleotide-binding" evidence="12">
    <location>
        <begin position="52"/>
        <end position="137"/>
    </location>
</feature>
<evidence type="ECO:0000256" key="2">
    <source>
        <dbReference type="ARBA" id="ARBA00022448"/>
    </source>
</evidence>
<dbReference type="InterPro" id="IPR014710">
    <property type="entry name" value="RmlC-like_jellyroll"/>
</dbReference>
<feature type="transmembrane region" description="Helical" evidence="11">
    <location>
        <begin position="520"/>
        <end position="540"/>
    </location>
</feature>
<evidence type="ECO:0000259" key="14">
    <source>
        <dbReference type="PROSITE" id="PS50929"/>
    </source>
</evidence>
<evidence type="ECO:0000256" key="4">
    <source>
        <dbReference type="ARBA" id="ARBA00022692"/>
    </source>
</evidence>
<keyword evidence="5" id="KW-0547">Nucleotide-binding</keyword>
<dbReference type="Gene3D" id="2.60.120.10">
    <property type="entry name" value="Jelly Rolls"/>
    <property type="match status" value="1"/>
</dbReference>
<dbReference type="Proteomes" id="UP000500857">
    <property type="component" value="Chromosome"/>
</dbReference>
<dbReference type="GO" id="GO:0005886">
    <property type="term" value="C:plasma membrane"/>
    <property type="evidence" value="ECO:0007669"/>
    <property type="project" value="UniProtKB-SubCell"/>
</dbReference>
<evidence type="ECO:0000256" key="5">
    <source>
        <dbReference type="ARBA" id="ARBA00022741"/>
    </source>
</evidence>
<dbReference type="GO" id="GO:0008234">
    <property type="term" value="F:cysteine-type peptidase activity"/>
    <property type="evidence" value="ECO:0007669"/>
    <property type="project" value="UniProtKB-KW"/>
</dbReference>
<dbReference type="CDD" id="cd02418">
    <property type="entry name" value="Peptidase_C39B"/>
    <property type="match status" value="1"/>
</dbReference>
<dbReference type="CDD" id="cd00038">
    <property type="entry name" value="CAP_ED"/>
    <property type="match status" value="1"/>
</dbReference>
<feature type="transmembrane region" description="Helical" evidence="11">
    <location>
        <begin position="454"/>
        <end position="476"/>
    </location>
</feature>
<dbReference type="GO" id="GO:0016887">
    <property type="term" value="F:ATP hydrolysis activity"/>
    <property type="evidence" value="ECO:0007669"/>
    <property type="project" value="InterPro"/>
</dbReference>
<proteinExistence type="predicted"/>
<keyword evidence="6" id="KW-0378">Hydrolase</keyword>
<dbReference type="PROSITE" id="PS50893">
    <property type="entry name" value="ABC_TRANSPORTER_2"/>
    <property type="match status" value="1"/>
</dbReference>
<feature type="domain" description="ABC transmembrane type-1" evidence="14">
    <location>
        <begin position="454"/>
        <end position="733"/>
    </location>
</feature>
<dbReference type="KEGG" id="oxy:HCG48_20410"/>
<evidence type="ECO:0000256" key="7">
    <source>
        <dbReference type="ARBA" id="ARBA00022807"/>
    </source>
</evidence>
<dbReference type="InterPro" id="IPR039421">
    <property type="entry name" value="Type_1_exporter"/>
</dbReference>
<dbReference type="SMART" id="SM00382">
    <property type="entry name" value="AAA"/>
    <property type="match status" value="1"/>
</dbReference>
<feature type="domain" description="Peptidase C39" evidence="15">
    <location>
        <begin position="302"/>
        <end position="421"/>
    </location>
</feature>
<dbReference type="Gene3D" id="3.40.50.300">
    <property type="entry name" value="P-loop containing nucleotide triphosphate hydrolases"/>
    <property type="match status" value="1"/>
</dbReference>
<dbReference type="InterPro" id="IPR027417">
    <property type="entry name" value="P-loop_NTPase"/>
</dbReference>
<dbReference type="SUPFAM" id="SSF90123">
    <property type="entry name" value="ABC transporter transmembrane region"/>
    <property type="match status" value="1"/>
</dbReference>
<dbReference type="PANTHER" id="PTHR43394">
    <property type="entry name" value="ATP-DEPENDENT PERMEASE MDL1, MITOCHONDRIAL"/>
    <property type="match status" value="1"/>
</dbReference>
<comment type="subcellular location">
    <subcellularLocation>
        <location evidence="1">Cell membrane</location>
        <topology evidence="1">Multi-pass membrane protein</topology>
    </subcellularLocation>
</comment>
<keyword evidence="7" id="KW-0645">Protease</keyword>
<evidence type="ECO:0000256" key="8">
    <source>
        <dbReference type="ARBA" id="ARBA00022840"/>
    </source>
</evidence>
<dbReference type="PANTHER" id="PTHR43394:SF1">
    <property type="entry name" value="ATP-BINDING CASSETTE SUB-FAMILY B MEMBER 10, MITOCHONDRIAL"/>
    <property type="match status" value="1"/>
</dbReference>
<dbReference type="PROSITE" id="PS50990">
    <property type="entry name" value="PEPTIDASE_C39"/>
    <property type="match status" value="1"/>
</dbReference>
<protein>
    <submittedName>
        <fullName evidence="16">ATP-binding cassette domain-containing protein</fullName>
    </submittedName>
</protein>
<evidence type="ECO:0000259" key="13">
    <source>
        <dbReference type="PROSITE" id="PS50893"/>
    </source>
</evidence>
<dbReference type="FunFam" id="3.40.50.300:FF:000221">
    <property type="entry name" value="Multidrug ABC transporter ATP-binding protein"/>
    <property type="match status" value="1"/>
</dbReference>
<keyword evidence="2" id="KW-0813">Transport</keyword>
<sequence length="1007" mass="112468">MNTQIGILSDLELDASGRDWFVQCSEKMSFGLGDEWTVAPNDDGRERCIYPDLYVVERGRVRIVAIDRQRQRAVCAAVLQAGDLFGADDYFNPDPLPYRAIAASDGILYRLARDRLLEWIAANPGLATALQERNRRRQRQIFYKTCVPETRSHSSYDLAGFVPHLQELHLAAGARLRELTPARRGRFWLRRGELSPPQAIGSSWGYPDDSPEEAIAASELWLYVLPRERWERGAIVGLGGEAPSVSGGRAAVASLTVPVAVESETDREVPHRSEPEPGAIAFPKPLQRRVQDWFARYPTVRQQSSSDCGAACLASIGQYWGKRWSLNALRELAGVGRSGVGLKNLAKSAEQLGFHARPVRASFSRLAPIAHPWIAHWEGMHYVVVYRVGGDRLWIGDPAIGNRTISREDFLASWTGYALLLDPGDRLQDLDRSKTSLTQFGAVLWPYRSVAVQIVLASLLLQIFGVITPLFTQIILDRVVVTKSLNALNIFALGLLLFGVGAIALGAVRQYLLDYFSNRIDLTLIAGFIRHALSLPLKFFESRRVGDIITRVQENQKIQHFLIRQVVLAWLDFLMGFIYLGLMAYYNWHLTLLVLAMIPPIALFTAIATPFMRRVSRQVFNSAAEQNSTLVEMMSGVATLKATASEVNLRWRWEDHLTQFLNAQFRGQKLGNTLQSVGGFINTVGSTVLLWYGATLVIHDRLSIGQLVAFNMMLGKVINPVLAMVNLWDELQEVWISLERLDDVFGARPEETPQQQLLALPTLRGTVQCEALTFRYDDDQERNTLENICFEIEAGQTVAVVGRSGSGKTTLMNLLQGLYEPSSGRIVIDGHDIRHVSPSSLRRQIGVVPQECFLFSGTILDNITLYRENATLEAAIAVAKLAEAHGFVQDLPLGYYTKVGERGSSLSGGQRQRIAIARALLGNPRILILDEATSSLDTESERRFQQNLTRISRDRTTLIVAHRLSTVRHADCILVLDRGVLVERGTHETLMAARGLYYHLAQQQLDL</sequence>
<dbReference type="Pfam" id="PF00664">
    <property type="entry name" value="ABC_membrane"/>
    <property type="match status" value="1"/>
</dbReference>
<dbReference type="RefSeq" id="WP_168570810.1">
    <property type="nucleotide sequence ID" value="NZ_CP051167.1"/>
</dbReference>
<dbReference type="InterPro" id="IPR005074">
    <property type="entry name" value="Peptidase_C39"/>
</dbReference>
<evidence type="ECO:0000313" key="17">
    <source>
        <dbReference type="Proteomes" id="UP000500857"/>
    </source>
</evidence>
<dbReference type="InterPro" id="IPR011527">
    <property type="entry name" value="ABC1_TM_dom"/>
</dbReference>
<evidence type="ECO:0000313" key="16">
    <source>
        <dbReference type="EMBL" id="QIZ72663.1"/>
    </source>
</evidence>
<feature type="transmembrane region" description="Helical" evidence="11">
    <location>
        <begin position="561"/>
        <end position="582"/>
    </location>
</feature>
<evidence type="ECO:0000259" key="15">
    <source>
        <dbReference type="PROSITE" id="PS50990"/>
    </source>
</evidence>
<keyword evidence="17" id="KW-1185">Reference proteome</keyword>
<dbReference type="SUPFAM" id="SSF52540">
    <property type="entry name" value="P-loop containing nucleoside triphosphate hydrolases"/>
    <property type="match status" value="1"/>
</dbReference>
<reference evidence="16 17" key="1">
    <citation type="submission" date="2020-04" db="EMBL/GenBank/DDBJ databases">
        <authorList>
            <person name="Basu S."/>
            <person name="Maruthanayagam V."/>
            <person name="Chakraborty S."/>
            <person name="Pramanik A."/>
            <person name="Mukherjee J."/>
            <person name="Brink B."/>
        </authorList>
    </citation>
    <scope>NUCLEOTIDE SEQUENCE [LARGE SCALE GENOMIC DNA]</scope>
    <source>
        <strain evidence="16 17">AP17</strain>
    </source>
</reference>
<dbReference type="PROSITE" id="PS50042">
    <property type="entry name" value="CNMP_BINDING_3"/>
    <property type="match status" value="1"/>
</dbReference>
<keyword evidence="9 11" id="KW-1133">Transmembrane helix</keyword>
<evidence type="ECO:0000256" key="6">
    <source>
        <dbReference type="ARBA" id="ARBA00022801"/>
    </source>
</evidence>
<keyword evidence="7" id="KW-0788">Thiol protease</keyword>
<accession>A0A6H1U3Q8</accession>
<keyword evidence="3" id="KW-1003">Cell membrane</keyword>
<dbReference type="Pfam" id="PF00005">
    <property type="entry name" value="ABC_tran"/>
    <property type="match status" value="1"/>
</dbReference>